<keyword evidence="2" id="KW-1133">Transmembrane helix</keyword>
<organism evidence="3 4">
    <name type="scientific">Setaria viridis</name>
    <name type="common">Green bristlegrass</name>
    <name type="synonym">Setaria italica subsp. viridis</name>
    <dbReference type="NCBI Taxonomy" id="4556"/>
    <lineage>
        <taxon>Eukaryota</taxon>
        <taxon>Viridiplantae</taxon>
        <taxon>Streptophyta</taxon>
        <taxon>Embryophyta</taxon>
        <taxon>Tracheophyta</taxon>
        <taxon>Spermatophyta</taxon>
        <taxon>Magnoliopsida</taxon>
        <taxon>Liliopsida</taxon>
        <taxon>Poales</taxon>
        <taxon>Poaceae</taxon>
        <taxon>PACMAD clade</taxon>
        <taxon>Panicoideae</taxon>
        <taxon>Panicodae</taxon>
        <taxon>Paniceae</taxon>
        <taxon>Cenchrinae</taxon>
        <taxon>Setaria</taxon>
    </lineage>
</organism>
<dbReference type="PANTHER" id="PTHR33994">
    <property type="entry name" value="OS04G0515000 PROTEIN"/>
    <property type="match status" value="1"/>
</dbReference>
<keyword evidence="2" id="KW-0812">Transmembrane</keyword>
<feature type="region of interest" description="Disordered" evidence="1">
    <location>
        <begin position="1"/>
        <end position="25"/>
    </location>
</feature>
<name>A0A4U6ULG7_SETVI</name>
<dbReference type="EMBL" id="CM016556">
    <property type="protein sequence ID" value="TKW16362.1"/>
    <property type="molecule type" value="Genomic_DNA"/>
</dbReference>
<dbReference type="PANTHER" id="PTHR33994:SF34">
    <property type="entry name" value="LATE EMBRYOGENESIS ABUNDANT PROTEIN LEA-2 SUBGROUP DOMAIN-CONTAINING PROTEIN"/>
    <property type="match status" value="1"/>
</dbReference>
<evidence type="ECO:0000313" key="4">
    <source>
        <dbReference type="Proteomes" id="UP000298652"/>
    </source>
</evidence>
<protein>
    <recommendedName>
        <fullName evidence="5">Late embryogenesis abundant protein LEA-2 subgroup domain-containing protein</fullName>
    </recommendedName>
</protein>
<feature type="transmembrane region" description="Helical" evidence="2">
    <location>
        <begin position="34"/>
        <end position="59"/>
    </location>
</feature>
<reference evidence="3" key="1">
    <citation type="submission" date="2019-03" db="EMBL/GenBank/DDBJ databases">
        <title>WGS assembly of Setaria viridis.</title>
        <authorList>
            <person name="Huang P."/>
            <person name="Jenkins J."/>
            <person name="Grimwood J."/>
            <person name="Barry K."/>
            <person name="Healey A."/>
            <person name="Mamidi S."/>
            <person name="Sreedasyam A."/>
            <person name="Shu S."/>
            <person name="Feldman M."/>
            <person name="Wu J."/>
            <person name="Yu Y."/>
            <person name="Chen C."/>
            <person name="Johnson J."/>
            <person name="Rokhsar D."/>
            <person name="Baxter I."/>
            <person name="Schmutz J."/>
            <person name="Brutnell T."/>
            <person name="Kellogg E."/>
        </authorList>
    </citation>
    <scope>NUCLEOTIDE SEQUENCE [LARGE SCALE GENOMIC DNA]</scope>
</reference>
<feature type="compositionally biased region" description="Acidic residues" evidence="1">
    <location>
        <begin position="1"/>
        <end position="18"/>
    </location>
</feature>
<dbReference type="Gramene" id="TKW16362">
    <property type="protein sequence ID" value="TKW16362"/>
    <property type="gene ID" value="SEVIR_5G295300v2"/>
</dbReference>
<proteinExistence type="predicted"/>
<evidence type="ECO:0000256" key="1">
    <source>
        <dbReference type="SAM" id="MobiDB-lite"/>
    </source>
</evidence>
<accession>A0A4U6ULG7</accession>
<dbReference type="Proteomes" id="UP000298652">
    <property type="component" value="Chromosome 5"/>
</dbReference>
<evidence type="ECO:0008006" key="5">
    <source>
        <dbReference type="Google" id="ProtNLM"/>
    </source>
</evidence>
<evidence type="ECO:0000256" key="2">
    <source>
        <dbReference type="SAM" id="Phobius"/>
    </source>
</evidence>
<sequence length="206" mass="22788">MADIDEDDFFGGGTDDEDAGRRPTDIDPWEKRKAIALMVLGSACLLSMLAFFMVPVHVYEAREASEFSMELTGFEGLNATIGNTVSPVFSLKVRISNPRVLQSWCYNGGEVVISYSGVAMAWGHVPRFCIHKGAPTEFTVLPLGRAVGLSDDLRRRLALDTHMGTGQILVEMKLFCDDKGLPSKRFHGPLLYKFQLMLRGGEDILN</sequence>
<keyword evidence="4" id="KW-1185">Reference proteome</keyword>
<keyword evidence="2" id="KW-0472">Membrane</keyword>
<gene>
    <name evidence="3" type="ORF">SEVIR_5G295300v2</name>
</gene>
<dbReference type="AlphaFoldDB" id="A0A4U6ULG7"/>
<evidence type="ECO:0000313" key="3">
    <source>
        <dbReference type="EMBL" id="TKW16362.1"/>
    </source>
</evidence>